<reference evidence="4" key="1">
    <citation type="submission" date="2018-05" db="EMBL/GenBank/DDBJ databases">
        <authorList>
            <person name="Lanie J.A."/>
            <person name="Ng W.-L."/>
            <person name="Kazmierczak K.M."/>
            <person name="Andrzejewski T.M."/>
            <person name="Davidsen T.M."/>
            <person name="Wayne K.J."/>
            <person name="Tettelin H."/>
            <person name="Glass J.I."/>
            <person name="Rusch D."/>
            <person name="Podicherti R."/>
            <person name="Tsui H.-C.T."/>
            <person name="Winkler M.E."/>
        </authorList>
    </citation>
    <scope>NUCLEOTIDE SEQUENCE</scope>
</reference>
<dbReference type="EMBL" id="UINC01089934">
    <property type="protein sequence ID" value="SVC41433.1"/>
    <property type="molecule type" value="Genomic_DNA"/>
</dbReference>
<dbReference type="InterPro" id="IPR020568">
    <property type="entry name" value="Ribosomal_Su5_D2-typ_SF"/>
</dbReference>
<proteinExistence type="inferred from homology"/>
<gene>
    <name evidence="4" type="ORF">METZ01_LOCUS294287</name>
</gene>
<accession>A0A382LY27</accession>
<name>A0A382LY27_9ZZZZ</name>
<dbReference type="HAMAP" id="MF_00532_B">
    <property type="entry name" value="Ribosomal_uS9_B"/>
    <property type="match status" value="1"/>
</dbReference>
<sequence>MTTRSTPTRSEQRYYYGTGKRKNAIAQVRLYPEGDEVVVNGRSLEQALPWVTWQTAALEPLLVTDTLGKFTVVAKLQGGGTSAWGDALRHGISRALLVFDPELRKVLRNHGMLTRDARIKERKKYGLKRARRAPQYTKR</sequence>
<evidence type="ECO:0000256" key="1">
    <source>
        <dbReference type="ARBA" id="ARBA00005251"/>
    </source>
</evidence>
<dbReference type="AlphaFoldDB" id="A0A382LY27"/>
<dbReference type="Gene3D" id="3.30.230.10">
    <property type="match status" value="1"/>
</dbReference>
<protein>
    <recommendedName>
        <fullName evidence="5">30S ribosomal protein S9</fullName>
    </recommendedName>
</protein>
<evidence type="ECO:0000256" key="3">
    <source>
        <dbReference type="ARBA" id="ARBA00023274"/>
    </source>
</evidence>
<dbReference type="GO" id="GO:0003723">
    <property type="term" value="F:RNA binding"/>
    <property type="evidence" value="ECO:0007669"/>
    <property type="project" value="TreeGrafter"/>
</dbReference>
<keyword evidence="3" id="KW-0687">Ribonucleoprotein</keyword>
<dbReference type="InterPro" id="IPR000754">
    <property type="entry name" value="Ribosomal_uS9"/>
</dbReference>
<dbReference type="NCBIfam" id="NF001099">
    <property type="entry name" value="PRK00132.1"/>
    <property type="match status" value="1"/>
</dbReference>
<evidence type="ECO:0008006" key="5">
    <source>
        <dbReference type="Google" id="ProtNLM"/>
    </source>
</evidence>
<evidence type="ECO:0000313" key="4">
    <source>
        <dbReference type="EMBL" id="SVC41433.1"/>
    </source>
</evidence>
<evidence type="ECO:0000256" key="2">
    <source>
        <dbReference type="ARBA" id="ARBA00022980"/>
    </source>
</evidence>
<dbReference type="Pfam" id="PF00380">
    <property type="entry name" value="Ribosomal_S9"/>
    <property type="match status" value="1"/>
</dbReference>
<comment type="similarity">
    <text evidence="1">Belongs to the universal ribosomal protein uS9 family.</text>
</comment>
<keyword evidence="2" id="KW-0689">Ribosomal protein</keyword>
<dbReference type="InterPro" id="IPR014721">
    <property type="entry name" value="Ribsml_uS5_D2-typ_fold_subgr"/>
</dbReference>
<dbReference type="GO" id="GO:0006412">
    <property type="term" value="P:translation"/>
    <property type="evidence" value="ECO:0007669"/>
    <property type="project" value="InterPro"/>
</dbReference>
<organism evidence="4">
    <name type="scientific">marine metagenome</name>
    <dbReference type="NCBI Taxonomy" id="408172"/>
    <lineage>
        <taxon>unclassified sequences</taxon>
        <taxon>metagenomes</taxon>
        <taxon>ecological metagenomes</taxon>
    </lineage>
</organism>
<dbReference type="InterPro" id="IPR023035">
    <property type="entry name" value="Ribosomal_uS9_bac/plastid"/>
</dbReference>
<dbReference type="GO" id="GO:0022627">
    <property type="term" value="C:cytosolic small ribosomal subunit"/>
    <property type="evidence" value="ECO:0007669"/>
    <property type="project" value="TreeGrafter"/>
</dbReference>
<dbReference type="GO" id="GO:0003735">
    <property type="term" value="F:structural constituent of ribosome"/>
    <property type="evidence" value="ECO:0007669"/>
    <property type="project" value="InterPro"/>
</dbReference>
<dbReference type="PANTHER" id="PTHR21569">
    <property type="entry name" value="RIBOSOMAL PROTEIN S9"/>
    <property type="match status" value="1"/>
</dbReference>
<dbReference type="PANTHER" id="PTHR21569:SF1">
    <property type="entry name" value="SMALL RIBOSOMAL SUBUNIT PROTEIN US9M"/>
    <property type="match status" value="1"/>
</dbReference>
<dbReference type="SUPFAM" id="SSF54211">
    <property type="entry name" value="Ribosomal protein S5 domain 2-like"/>
    <property type="match status" value="1"/>
</dbReference>
<dbReference type="FunFam" id="3.30.230.10:FF:000001">
    <property type="entry name" value="30S ribosomal protein S9"/>
    <property type="match status" value="1"/>
</dbReference>